<reference evidence="12" key="1">
    <citation type="submission" date="2012-09" db="EMBL/GenBank/DDBJ databases">
        <title>Genome sequencing and comparative transcriptomics of race 1 and race 4 of banana pathogen: Fusarium oxysporum f. sp. cubense.</title>
        <authorList>
            <person name="Fang X."/>
            <person name="Huang J."/>
        </authorList>
    </citation>
    <scope>NUCLEOTIDE SEQUENCE [LARGE SCALE GENOMIC DNA]</scope>
    <source>
        <strain evidence="12">race 4</strain>
    </source>
</reference>
<proteinExistence type="inferred from homology"/>
<dbReference type="OrthoDB" id="2789670at2759"/>
<dbReference type="GO" id="GO:0005506">
    <property type="term" value="F:iron ion binding"/>
    <property type="evidence" value="ECO:0007669"/>
    <property type="project" value="InterPro"/>
</dbReference>
<evidence type="ECO:0000313" key="12">
    <source>
        <dbReference type="Proteomes" id="UP000016929"/>
    </source>
</evidence>
<dbReference type="GO" id="GO:0016705">
    <property type="term" value="F:oxidoreductase activity, acting on paired donors, with incorporation or reduction of molecular oxygen"/>
    <property type="evidence" value="ECO:0007669"/>
    <property type="project" value="InterPro"/>
</dbReference>
<keyword evidence="7 9" id="KW-0503">Monooxygenase</keyword>
<dbReference type="HOGENOM" id="CLU_001570_2_3_1"/>
<name>N1RAS2_FUSC4</name>
<comment type="similarity">
    <text evidence="2 9">Belongs to the cytochrome P450 family.</text>
</comment>
<dbReference type="InterPro" id="IPR036396">
    <property type="entry name" value="Cyt_P450_sf"/>
</dbReference>
<keyword evidence="12" id="KW-1185">Reference proteome</keyword>
<keyword evidence="5 9" id="KW-0560">Oxidoreductase</keyword>
<comment type="cofactor">
    <cofactor evidence="1 8">
        <name>heme</name>
        <dbReference type="ChEBI" id="CHEBI:30413"/>
    </cofactor>
</comment>
<accession>N1RAS2</accession>
<dbReference type="InterPro" id="IPR050364">
    <property type="entry name" value="Cytochrome_P450_fung"/>
</dbReference>
<feature type="binding site" description="axial binding residue" evidence="8">
    <location>
        <position position="457"/>
    </location>
    <ligand>
        <name>heme</name>
        <dbReference type="ChEBI" id="CHEBI:30413"/>
    </ligand>
    <ligandPart>
        <name>Fe</name>
        <dbReference type="ChEBI" id="CHEBI:18248"/>
    </ligandPart>
</feature>
<keyword evidence="4 8" id="KW-0479">Metal-binding</keyword>
<evidence type="ECO:0000256" key="6">
    <source>
        <dbReference type="ARBA" id="ARBA00023004"/>
    </source>
</evidence>
<evidence type="ECO:0000256" key="3">
    <source>
        <dbReference type="ARBA" id="ARBA00022617"/>
    </source>
</evidence>
<dbReference type="PROSITE" id="PS00086">
    <property type="entry name" value="CYTOCHROME_P450"/>
    <property type="match status" value="1"/>
</dbReference>
<keyword evidence="10" id="KW-0472">Membrane</keyword>
<sequence>MFEISTFFSGVALGFLLYISIGVIRNGSKRPPLPPGPKGLPLVGNLSHLPPPGVFEAHHWLKFKDLYGPISSITVMGQTIIIINNWKLASQLLDKRSAKHSSRPKIMMAGEMVGWENSLGFSPYNDRFRTHRKNMARIIGSKRAAAKYDRLQEAEVAHFLLHVLDDPERFMDHIRKEAGSVILKIAYGYTAEPSKEDILIKMAGQAMDDVTAAGVPGAFLVDILPLLRYVPDWVPGANFKRLAKKWSSELDDLTEKPYAFVKHQHASGKQDNSFVSRLLEVGDSTEEARFTTKWSALSLYAAGADTVRCWADIMRNIRLTWQTVSSISLFFLAMILYPDVQKKAQEEIDGVIGNERLPNCSDRQSLPYVNAIVKEVLRWHPVAPMGLPHTSTADDVFEGYFVPKDALIMPNIWYFAHDPEVHHEPMRFNPERFLSTDGNQPEQDPHMYTFGFGRRVCPGRVLADNALFLNIAQSLAVLNIRKDENGAQPELLFTPGMISHPKPFKAAITPRSPHHEQLIRSLEQGYPWEQSDGHIIENMQRQAS</sequence>
<dbReference type="STRING" id="1229665.N1RAS2"/>
<keyword evidence="10" id="KW-0812">Transmembrane</keyword>
<dbReference type="PANTHER" id="PTHR46300:SF7">
    <property type="entry name" value="P450, PUTATIVE (EUROFUNG)-RELATED"/>
    <property type="match status" value="1"/>
</dbReference>
<evidence type="ECO:0000256" key="4">
    <source>
        <dbReference type="ARBA" id="ARBA00022723"/>
    </source>
</evidence>
<dbReference type="Gene3D" id="1.10.630.10">
    <property type="entry name" value="Cytochrome P450"/>
    <property type="match status" value="1"/>
</dbReference>
<dbReference type="Pfam" id="PF00067">
    <property type="entry name" value="p450"/>
    <property type="match status" value="1"/>
</dbReference>
<evidence type="ECO:0000256" key="8">
    <source>
        <dbReference type="PIRSR" id="PIRSR602401-1"/>
    </source>
</evidence>
<dbReference type="PANTHER" id="PTHR46300">
    <property type="entry name" value="P450, PUTATIVE (EUROFUNG)-RELATED-RELATED"/>
    <property type="match status" value="1"/>
</dbReference>
<dbReference type="AlphaFoldDB" id="N1RAS2"/>
<organism evidence="11 12">
    <name type="scientific">Fusarium oxysporum f. sp. cubense (strain race 4)</name>
    <name type="common">Panama disease fungus</name>
    <dbReference type="NCBI Taxonomy" id="2502994"/>
    <lineage>
        <taxon>Eukaryota</taxon>
        <taxon>Fungi</taxon>
        <taxon>Dikarya</taxon>
        <taxon>Ascomycota</taxon>
        <taxon>Pezizomycotina</taxon>
        <taxon>Sordariomycetes</taxon>
        <taxon>Hypocreomycetidae</taxon>
        <taxon>Hypocreales</taxon>
        <taxon>Nectriaceae</taxon>
        <taxon>Fusarium</taxon>
        <taxon>Fusarium oxysporum species complex</taxon>
    </lineage>
</organism>
<dbReference type="GO" id="GO:0004497">
    <property type="term" value="F:monooxygenase activity"/>
    <property type="evidence" value="ECO:0007669"/>
    <property type="project" value="UniProtKB-KW"/>
</dbReference>
<dbReference type="InterPro" id="IPR001128">
    <property type="entry name" value="Cyt_P450"/>
</dbReference>
<dbReference type="GO" id="GO:0020037">
    <property type="term" value="F:heme binding"/>
    <property type="evidence" value="ECO:0007669"/>
    <property type="project" value="InterPro"/>
</dbReference>
<dbReference type="PRINTS" id="PR00463">
    <property type="entry name" value="EP450I"/>
</dbReference>
<evidence type="ECO:0000256" key="1">
    <source>
        <dbReference type="ARBA" id="ARBA00001971"/>
    </source>
</evidence>
<keyword evidence="10" id="KW-1133">Transmembrane helix</keyword>
<dbReference type="SUPFAM" id="SSF48264">
    <property type="entry name" value="Cytochrome P450"/>
    <property type="match status" value="1"/>
</dbReference>
<keyword evidence="6 8" id="KW-0408">Iron</keyword>
<feature type="transmembrane region" description="Helical" evidence="10">
    <location>
        <begin position="6"/>
        <end position="24"/>
    </location>
</feature>
<evidence type="ECO:0000256" key="2">
    <source>
        <dbReference type="ARBA" id="ARBA00010617"/>
    </source>
</evidence>
<dbReference type="EMBL" id="KB726995">
    <property type="protein sequence ID" value="EMT62559.1"/>
    <property type="molecule type" value="Genomic_DNA"/>
</dbReference>
<dbReference type="PRINTS" id="PR00385">
    <property type="entry name" value="P450"/>
</dbReference>
<evidence type="ECO:0000256" key="7">
    <source>
        <dbReference type="ARBA" id="ARBA00023033"/>
    </source>
</evidence>
<reference evidence="12" key="2">
    <citation type="journal article" date="2014" name="PLoS ONE">
        <title>Genome and Transcriptome Analysis of the Fungal Pathogen Fusarium oxysporum f. sp. cubense Causing Banana Vascular Wilt Disease.</title>
        <authorList>
            <person name="Guo L."/>
            <person name="Han L."/>
            <person name="Yang L."/>
            <person name="Zeng H."/>
            <person name="Fan D."/>
            <person name="Zhu Y."/>
            <person name="Feng Y."/>
            <person name="Wang G."/>
            <person name="Peng C."/>
            <person name="Jiang X."/>
            <person name="Zhou D."/>
            <person name="Ni P."/>
            <person name="Liang C."/>
            <person name="Liu L."/>
            <person name="Wang J."/>
            <person name="Mao C."/>
            <person name="Fang X."/>
            <person name="Peng M."/>
            <person name="Huang J."/>
        </authorList>
    </citation>
    <scope>NUCLEOTIDE SEQUENCE [LARGE SCALE GENOMIC DNA]</scope>
    <source>
        <strain evidence="12">race 4</strain>
    </source>
</reference>
<protein>
    <submittedName>
        <fullName evidence="11">O-methylsterigmatocystin oxidoreductase</fullName>
    </submittedName>
</protein>
<evidence type="ECO:0000313" key="11">
    <source>
        <dbReference type="EMBL" id="EMT62559.1"/>
    </source>
</evidence>
<keyword evidence="3 8" id="KW-0349">Heme</keyword>
<evidence type="ECO:0000256" key="10">
    <source>
        <dbReference type="SAM" id="Phobius"/>
    </source>
</evidence>
<dbReference type="InterPro" id="IPR017972">
    <property type="entry name" value="Cyt_P450_CS"/>
</dbReference>
<evidence type="ECO:0000256" key="5">
    <source>
        <dbReference type="ARBA" id="ARBA00023002"/>
    </source>
</evidence>
<evidence type="ECO:0000256" key="9">
    <source>
        <dbReference type="RuleBase" id="RU000461"/>
    </source>
</evidence>
<dbReference type="CDD" id="cd11065">
    <property type="entry name" value="CYP64-like"/>
    <property type="match status" value="1"/>
</dbReference>
<dbReference type="InterPro" id="IPR002401">
    <property type="entry name" value="Cyt_P450_E_grp-I"/>
</dbReference>
<gene>
    <name evidence="11" type="ORF">FOC4_g10006179</name>
</gene>
<dbReference type="Proteomes" id="UP000016929">
    <property type="component" value="Unassembled WGS sequence"/>
</dbReference>